<comment type="caution">
    <text evidence="1">The sequence shown here is derived from an EMBL/GenBank/DDBJ whole genome shotgun (WGS) entry which is preliminary data.</text>
</comment>
<feature type="non-terminal residue" evidence="1">
    <location>
        <position position="125"/>
    </location>
</feature>
<feature type="non-terminal residue" evidence="1">
    <location>
        <position position="1"/>
    </location>
</feature>
<organism evidence="1 2">
    <name type="scientific">Pogonophryne albipinna</name>
    <dbReference type="NCBI Taxonomy" id="1090488"/>
    <lineage>
        <taxon>Eukaryota</taxon>
        <taxon>Metazoa</taxon>
        <taxon>Chordata</taxon>
        <taxon>Craniata</taxon>
        <taxon>Vertebrata</taxon>
        <taxon>Euteleostomi</taxon>
        <taxon>Actinopterygii</taxon>
        <taxon>Neopterygii</taxon>
        <taxon>Teleostei</taxon>
        <taxon>Neoteleostei</taxon>
        <taxon>Acanthomorphata</taxon>
        <taxon>Eupercaria</taxon>
        <taxon>Perciformes</taxon>
        <taxon>Notothenioidei</taxon>
        <taxon>Pogonophryne</taxon>
    </lineage>
</organism>
<accession>A0AAD6FMM2</accession>
<evidence type="ECO:0000313" key="2">
    <source>
        <dbReference type="Proteomes" id="UP001219934"/>
    </source>
</evidence>
<reference evidence="1" key="1">
    <citation type="submission" date="2022-11" db="EMBL/GenBank/DDBJ databases">
        <title>Chromosome-level genome of Pogonophryne albipinna.</title>
        <authorList>
            <person name="Jo E."/>
        </authorList>
    </citation>
    <scope>NUCLEOTIDE SEQUENCE</scope>
    <source>
        <strain evidence="1">SGF0006</strain>
        <tissue evidence="1">Muscle</tissue>
    </source>
</reference>
<evidence type="ECO:0000313" key="1">
    <source>
        <dbReference type="EMBL" id="KAJ4938774.1"/>
    </source>
</evidence>
<dbReference type="AlphaFoldDB" id="A0AAD6FMM2"/>
<dbReference type="EMBL" id="JAPTMU010000008">
    <property type="protein sequence ID" value="KAJ4938774.1"/>
    <property type="molecule type" value="Genomic_DNA"/>
</dbReference>
<dbReference type="Proteomes" id="UP001219934">
    <property type="component" value="Unassembled WGS sequence"/>
</dbReference>
<protein>
    <submittedName>
        <fullName evidence="1">Uncharacterized protein</fullName>
    </submittedName>
</protein>
<name>A0AAD6FMM2_9TELE</name>
<gene>
    <name evidence="1" type="ORF">JOQ06_028240</name>
</gene>
<proteinExistence type="predicted"/>
<sequence length="125" mass="13953">CSWQDGLKEVWRPLAATCLCTDTVWAERGLAPPARGHQTSFKPSCQEHCWNTLLWNTLLWNTPQQMPCRENNLSMKGSTEGNNVIGCFAGVWRPLLEGTRPLSNHPARSTVGTHCFGTHCFGTHC</sequence>
<keyword evidence="2" id="KW-1185">Reference proteome</keyword>